<accession>A0A6P8B7L3</accession>
<name>A0A6P8B7L3_PYRGI</name>
<evidence type="ECO:0000313" key="1">
    <source>
        <dbReference type="Proteomes" id="UP000515153"/>
    </source>
</evidence>
<proteinExistence type="predicted"/>
<dbReference type="SUPFAM" id="SSF52047">
    <property type="entry name" value="RNI-like"/>
    <property type="match status" value="1"/>
</dbReference>
<reference evidence="2" key="3">
    <citation type="submission" date="2025-08" db="UniProtKB">
        <authorList>
            <consortium name="RefSeq"/>
        </authorList>
    </citation>
    <scope>IDENTIFICATION</scope>
    <source>
        <strain evidence="2">NI907</strain>
    </source>
</reference>
<keyword evidence="1" id="KW-1185">Reference proteome</keyword>
<reference evidence="2" key="2">
    <citation type="submission" date="2019-10" db="EMBL/GenBank/DDBJ databases">
        <authorList>
            <consortium name="NCBI Genome Project"/>
        </authorList>
    </citation>
    <scope>NUCLEOTIDE SEQUENCE</scope>
    <source>
        <strain evidence="2">NI907</strain>
    </source>
</reference>
<reference evidence="1 2" key="1">
    <citation type="journal article" date="2019" name="Mol. Biol. Evol.">
        <title>Blast fungal genomes show frequent chromosomal changes, gene gains and losses, and effector gene turnover.</title>
        <authorList>
            <person name="Gomez Luciano L.B."/>
            <person name="Jason Tsai I."/>
            <person name="Chuma I."/>
            <person name="Tosa Y."/>
            <person name="Chen Y.H."/>
            <person name="Li J.Y."/>
            <person name="Li M.Y."/>
            <person name="Jade Lu M.Y."/>
            <person name="Nakayashiki H."/>
            <person name="Li W.H."/>
        </authorList>
    </citation>
    <scope>NUCLEOTIDE SEQUENCE [LARGE SCALE GENOMIC DNA]</scope>
    <source>
        <strain evidence="1 2">NI907</strain>
    </source>
</reference>
<dbReference type="InterPro" id="IPR001611">
    <property type="entry name" value="Leu-rich_rpt"/>
</dbReference>
<dbReference type="AlphaFoldDB" id="A0A6P8B7L3"/>
<protein>
    <submittedName>
        <fullName evidence="2">Uncharacterized protein</fullName>
    </submittedName>
</protein>
<dbReference type="KEGG" id="pgri:PgNI_05297"/>
<sequence length="574" mass="64433">MAPNTSAIHILDFPTEVLSSISGFVKFDGFFELDGLNYFENLTQNTASIKSLRLVCIKFSTIATPLLLPVASCSVLDSKSLDVLDEISHHATFSSLVKVVHARIGFFDAVITKDPTNLATYLSWAWRKYSESNNNAPSALVDAVVDDWERLSKDPSSEVGAESLRILHSIHAEYKRRYLAQWDIHRSGTALRRLARAIARMPAATRLVIDDDRYRVPSHLGPLMVATVGAGVVDDSSLAALAAPMSWCNCWQFKDIHAPVTALESCHPPIDLVINLPVAVHQAGVALTCLRILNLQIPEALPAWDSGSVYLRPLKLSGREELREACQTLQVLEVTLGDYSIRGCCSGGVRTSVQHTRNLGWGHQPESEVQSTLLAHVVKLMLSKSLRHLHLDSTSLDFRLLNNENWQDDDFCEHMFGDHPLPNLEVLHLSNNALGDGEELIQLILKSEAIYQFRLRDVRIGVLGHPWEVFESGGWAKILEVLREQTPRMRENELRLRGWVLDETPVRIRSVNWSEISGSPRELYFVAQSLFTEEIDGFTAVEHYIRGATDKNPLVELDKLYPYDEWDNYLAAEL</sequence>
<gene>
    <name evidence="2" type="ORF">PgNI_05297</name>
</gene>
<dbReference type="PROSITE" id="PS51450">
    <property type="entry name" value="LRR"/>
    <property type="match status" value="1"/>
</dbReference>
<dbReference type="GeneID" id="41960239"/>
<dbReference type="RefSeq" id="XP_030983009.1">
    <property type="nucleotide sequence ID" value="XM_031125330.1"/>
</dbReference>
<dbReference type="Proteomes" id="UP000515153">
    <property type="component" value="Chromosome I"/>
</dbReference>
<organism evidence="1 2">
    <name type="scientific">Pyricularia grisea</name>
    <name type="common">Crabgrass-specific blast fungus</name>
    <name type="synonym">Magnaporthe grisea</name>
    <dbReference type="NCBI Taxonomy" id="148305"/>
    <lineage>
        <taxon>Eukaryota</taxon>
        <taxon>Fungi</taxon>
        <taxon>Dikarya</taxon>
        <taxon>Ascomycota</taxon>
        <taxon>Pezizomycotina</taxon>
        <taxon>Sordariomycetes</taxon>
        <taxon>Sordariomycetidae</taxon>
        <taxon>Magnaporthales</taxon>
        <taxon>Pyriculariaceae</taxon>
        <taxon>Pyricularia</taxon>
    </lineage>
</organism>
<evidence type="ECO:0000313" key="2">
    <source>
        <dbReference type="RefSeq" id="XP_030983009.1"/>
    </source>
</evidence>